<protein>
    <submittedName>
        <fullName evidence="1">Uncharacterized protein</fullName>
    </submittedName>
</protein>
<reference evidence="1" key="1">
    <citation type="journal article" date="2012" name="Nat. Biotechnol.">
        <title>Reference genome sequence of the model plant Setaria.</title>
        <authorList>
            <person name="Bennetzen J.L."/>
            <person name="Schmutz J."/>
            <person name="Wang H."/>
            <person name="Percifield R."/>
            <person name="Hawkins J."/>
            <person name="Pontaroli A.C."/>
            <person name="Estep M."/>
            <person name="Feng L."/>
            <person name="Vaughn J.N."/>
            <person name="Grimwood J."/>
            <person name="Jenkins J."/>
            <person name="Barry K."/>
            <person name="Lindquist E."/>
            <person name="Hellsten U."/>
            <person name="Deshpande S."/>
            <person name="Wang X."/>
            <person name="Wu X."/>
            <person name="Mitros T."/>
            <person name="Triplett J."/>
            <person name="Yang X."/>
            <person name="Ye C.Y."/>
            <person name="Mauro-Herrera M."/>
            <person name="Wang L."/>
            <person name="Li P."/>
            <person name="Sharma M."/>
            <person name="Sharma R."/>
            <person name="Ronald P.C."/>
            <person name="Panaud O."/>
            <person name="Kellogg E.A."/>
            <person name="Brutnell T.P."/>
            <person name="Doust A.N."/>
            <person name="Tuskan G.A."/>
            <person name="Rokhsar D."/>
            <person name="Devos K.M."/>
        </authorList>
    </citation>
    <scope>NUCLEOTIDE SEQUENCE [LARGE SCALE GENOMIC DNA]</scope>
    <source>
        <strain evidence="1">Yugu1</strain>
    </source>
</reference>
<name>A0A368SID8_SETIT</name>
<sequence length="87" mass="10090">MHPYDHIELLMLCTKGHRIFRAAGKGYEIMNVVAEAHMITVILVLVLPHPHERLLHYHPYLVLGIYEAYHLLNKLATALPLEKKKNK</sequence>
<dbReference type="AlphaFoldDB" id="A0A368SID8"/>
<accession>A0A368SID8</accession>
<dbReference type="EMBL" id="CM003536">
    <property type="protein sequence ID" value="RCV41570.1"/>
    <property type="molecule type" value="Genomic_DNA"/>
</dbReference>
<gene>
    <name evidence="1" type="ORF">SETIT_9G147100v2</name>
</gene>
<reference evidence="1" key="2">
    <citation type="submission" date="2015-07" db="EMBL/GenBank/DDBJ databases">
        <authorList>
            <person name="Noorani M."/>
        </authorList>
    </citation>
    <scope>NUCLEOTIDE SEQUENCE</scope>
    <source>
        <strain evidence="1">Yugu1</strain>
    </source>
</reference>
<organism evidence="1">
    <name type="scientific">Setaria italica</name>
    <name type="common">Foxtail millet</name>
    <name type="synonym">Panicum italicum</name>
    <dbReference type="NCBI Taxonomy" id="4555"/>
    <lineage>
        <taxon>Eukaryota</taxon>
        <taxon>Viridiplantae</taxon>
        <taxon>Streptophyta</taxon>
        <taxon>Embryophyta</taxon>
        <taxon>Tracheophyta</taxon>
        <taxon>Spermatophyta</taxon>
        <taxon>Magnoliopsida</taxon>
        <taxon>Liliopsida</taxon>
        <taxon>Poales</taxon>
        <taxon>Poaceae</taxon>
        <taxon>PACMAD clade</taxon>
        <taxon>Panicoideae</taxon>
        <taxon>Panicodae</taxon>
        <taxon>Paniceae</taxon>
        <taxon>Cenchrinae</taxon>
        <taxon>Setaria</taxon>
    </lineage>
</organism>
<evidence type="ECO:0000313" key="1">
    <source>
        <dbReference type="EMBL" id="RCV41570.1"/>
    </source>
</evidence>
<proteinExistence type="predicted"/>